<dbReference type="OrthoDB" id="3900342at2759"/>
<keyword evidence="4 7" id="KW-1133">Transmembrane helix</keyword>
<feature type="transmembrane region" description="Helical" evidence="7">
    <location>
        <begin position="367"/>
        <end position="388"/>
    </location>
</feature>
<protein>
    <submittedName>
        <fullName evidence="9">Cationic amino acid transporter</fullName>
    </submittedName>
</protein>
<proteinExistence type="predicted"/>
<feature type="transmembrane region" description="Helical" evidence="7">
    <location>
        <begin position="394"/>
        <end position="415"/>
    </location>
</feature>
<evidence type="ECO:0000256" key="7">
    <source>
        <dbReference type="SAM" id="Phobius"/>
    </source>
</evidence>
<feature type="region of interest" description="Disordered" evidence="6">
    <location>
        <begin position="438"/>
        <end position="486"/>
    </location>
</feature>
<dbReference type="AlphaFoldDB" id="A0A9Q0YFJ8"/>
<feature type="compositionally biased region" description="Acidic residues" evidence="6">
    <location>
        <begin position="442"/>
        <end position="463"/>
    </location>
</feature>
<feature type="transmembrane region" description="Helical" evidence="7">
    <location>
        <begin position="38"/>
        <end position="58"/>
    </location>
</feature>
<keyword evidence="5 7" id="KW-0472">Membrane</keyword>
<feature type="transmembrane region" description="Helical" evidence="7">
    <location>
        <begin position="593"/>
        <end position="615"/>
    </location>
</feature>
<evidence type="ECO:0000256" key="3">
    <source>
        <dbReference type="ARBA" id="ARBA00022692"/>
    </source>
</evidence>
<evidence type="ECO:0000256" key="6">
    <source>
        <dbReference type="SAM" id="MobiDB-lite"/>
    </source>
</evidence>
<dbReference type="Gene3D" id="1.20.1740.10">
    <property type="entry name" value="Amino acid/polyamine transporter I"/>
    <property type="match status" value="2"/>
</dbReference>
<dbReference type="Pfam" id="PF13906">
    <property type="entry name" value="AA_permease_C"/>
    <property type="match status" value="1"/>
</dbReference>
<dbReference type="GO" id="GO:0015171">
    <property type="term" value="F:amino acid transmembrane transporter activity"/>
    <property type="evidence" value="ECO:0007669"/>
    <property type="project" value="TreeGrafter"/>
</dbReference>
<comment type="caution">
    <text evidence="9">The sequence shown here is derived from an EMBL/GenBank/DDBJ whole genome shotgun (WGS) entry which is preliminary data.</text>
</comment>
<organism evidence="9 10">
    <name type="scientific">Holothuria leucospilota</name>
    <name type="common">Black long sea cucumber</name>
    <name type="synonym">Mertensiothuria leucospilota</name>
    <dbReference type="NCBI Taxonomy" id="206669"/>
    <lineage>
        <taxon>Eukaryota</taxon>
        <taxon>Metazoa</taxon>
        <taxon>Echinodermata</taxon>
        <taxon>Eleutherozoa</taxon>
        <taxon>Echinozoa</taxon>
        <taxon>Holothuroidea</taxon>
        <taxon>Aspidochirotacea</taxon>
        <taxon>Aspidochirotida</taxon>
        <taxon>Holothuriidae</taxon>
        <taxon>Holothuria</taxon>
    </lineage>
</organism>
<evidence type="ECO:0000256" key="2">
    <source>
        <dbReference type="ARBA" id="ARBA00022448"/>
    </source>
</evidence>
<name>A0A9Q0YFJ8_HOLLE</name>
<feature type="transmembrane region" description="Helical" evidence="7">
    <location>
        <begin position="560"/>
        <end position="581"/>
    </location>
</feature>
<dbReference type="EMBL" id="JAIZAY010000021">
    <property type="protein sequence ID" value="KAJ8021520.1"/>
    <property type="molecule type" value="Genomic_DNA"/>
</dbReference>
<feature type="transmembrane region" description="Helical" evidence="7">
    <location>
        <begin position="170"/>
        <end position="186"/>
    </location>
</feature>
<feature type="region of interest" description="Disordered" evidence="6">
    <location>
        <begin position="509"/>
        <end position="538"/>
    </location>
</feature>
<evidence type="ECO:0000256" key="5">
    <source>
        <dbReference type="ARBA" id="ARBA00023136"/>
    </source>
</evidence>
<evidence type="ECO:0000256" key="4">
    <source>
        <dbReference type="ARBA" id="ARBA00022989"/>
    </source>
</evidence>
<feature type="transmembrane region" description="Helical" evidence="7">
    <location>
        <begin position="98"/>
        <end position="119"/>
    </location>
</feature>
<feature type="transmembrane region" description="Helical" evidence="7">
    <location>
        <begin position="193"/>
        <end position="214"/>
    </location>
</feature>
<dbReference type="Pfam" id="PF13520">
    <property type="entry name" value="AA_permease_2"/>
    <property type="match status" value="1"/>
</dbReference>
<keyword evidence="10" id="KW-1185">Reference proteome</keyword>
<keyword evidence="2" id="KW-0813">Transport</keyword>
<gene>
    <name evidence="9" type="ORF">HOLleu_38757</name>
</gene>
<sequence length="721" mass="80213">MDSFLHRVAQLGRKKPFSLHDSNYLETSLERNLSTFNLFFLSLGETLGFGIFLVNGYISKEVAGPAAFISFILAGLLAFIPGACYAEFASKLPRMGSAYDYIYVTIGEFIAFLVGWNLILEFLLRAASMAQMSSYTLDQLLDNQVERFTIDTLQGGTAWKYHYIVSYPDVLAFLCVIAALTVVHFGSKLTVRIVTAFLIFKLVVVCFAVYLGIVSVGGNKGGFQAGWFPYDLKGVIAGVLPCFFAMTAFNTLGTMGEEAKNPPKSVPLSAMTYIVGSVVTYVLNAISLNLVVAKDNIKTGEAYFETFSVSGHRELQWGKYVVGIGAVCTTFSSTVVNIFCIPRILLAICRDGLFFPVVDQRTIGGRLAIRQTVMFGTVVSLVTMFIKVNAFSQFQSAGILCTYILVGVGIILLRYTPCTASIERKAKLSTDDLPELFREGVGEGEDEDEVGEVDDTMLNDGDEVSQSQEENKSDDDDYENSTTTSWIDPSELISISEYPDSREARLESELVRLLPTDDEDDSEERRSKKRPQNIGPCIPGTLKERAHDFFQPLGRFEPGAVVATCLMASIAFQVGAIVVAVNTGRSFLEKSKFWLLVQTFLFALSLMSIVPIYLHHKRKRQKKTFEVPYVPTLPLISIFIDIAFLFQLSATTWIRTLIWLAFGVMAYATYGYLHSSLNSNKNLNAGIRYDVSPHRLLFRKKKYETVKTYQQLNRSSTASME</sequence>
<keyword evidence="3 7" id="KW-0812">Transmembrane</keyword>
<feature type="domain" description="Cationic amino acid transporter C-terminal" evidence="8">
    <location>
        <begin position="625"/>
        <end position="675"/>
    </location>
</feature>
<dbReference type="PANTHER" id="PTHR43243">
    <property type="entry name" value="INNER MEMBRANE TRANSPORTER YGJI-RELATED"/>
    <property type="match status" value="1"/>
</dbReference>
<dbReference type="GO" id="GO:0005886">
    <property type="term" value="C:plasma membrane"/>
    <property type="evidence" value="ECO:0007669"/>
    <property type="project" value="TreeGrafter"/>
</dbReference>
<dbReference type="PANTHER" id="PTHR43243:SF4">
    <property type="entry name" value="CATIONIC AMINO ACID TRANSPORTER 4"/>
    <property type="match status" value="1"/>
</dbReference>
<reference evidence="9" key="1">
    <citation type="submission" date="2021-10" db="EMBL/GenBank/DDBJ databases">
        <title>Tropical sea cucumber genome reveals ecological adaptation and Cuvierian tubules defense mechanism.</title>
        <authorList>
            <person name="Chen T."/>
        </authorList>
    </citation>
    <scope>NUCLEOTIDE SEQUENCE</scope>
    <source>
        <strain evidence="9">Nanhai2018</strain>
        <tissue evidence="9">Muscle</tissue>
    </source>
</reference>
<evidence type="ECO:0000313" key="9">
    <source>
        <dbReference type="EMBL" id="KAJ8021520.1"/>
    </source>
</evidence>
<evidence type="ECO:0000259" key="8">
    <source>
        <dbReference type="Pfam" id="PF13906"/>
    </source>
</evidence>
<comment type="subcellular location">
    <subcellularLocation>
        <location evidence="1">Membrane</location>
        <topology evidence="1">Multi-pass membrane protein</topology>
    </subcellularLocation>
</comment>
<feature type="transmembrane region" description="Helical" evidence="7">
    <location>
        <begin position="234"/>
        <end position="253"/>
    </location>
</feature>
<dbReference type="InterPro" id="IPR029485">
    <property type="entry name" value="CAT_C"/>
</dbReference>
<feature type="transmembrane region" description="Helical" evidence="7">
    <location>
        <begin position="627"/>
        <end position="646"/>
    </location>
</feature>
<feature type="transmembrane region" description="Helical" evidence="7">
    <location>
        <begin position="265"/>
        <end position="286"/>
    </location>
</feature>
<evidence type="ECO:0000256" key="1">
    <source>
        <dbReference type="ARBA" id="ARBA00004141"/>
    </source>
</evidence>
<feature type="transmembrane region" description="Helical" evidence="7">
    <location>
        <begin position="64"/>
        <end position="86"/>
    </location>
</feature>
<feature type="transmembrane region" description="Helical" evidence="7">
    <location>
        <begin position="652"/>
        <end position="673"/>
    </location>
</feature>
<dbReference type="InterPro" id="IPR002293">
    <property type="entry name" value="AA/rel_permease1"/>
</dbReference>
<dbReference type="Proteomes" id="UP001152320">
    <property type="component" value="Chromosome 21"/>
</dbReference>
<evidence type="ECO:0000313" key="10">
    <source>
        <dbReference type="Proteomes" id="UP001152320"/>
    </source>
</evidence>
<accession>A0A9Q0YFJ8</accession>